<accession>A0A3P7M187</accession>
<dbReference type="AlphaFoldDB" id="A0A3P7M187"/>
<evidence type="ECO:0000313" key="1">
    <source>
        <dbReference type="EMBL" id="VDN23085.1"/>
    </source>
</evidence>
<reference evidence="1 2" key="1">
    <citation type="submission" date="2018-11" db="EMBL/GenBank/DDBJ databases">
        <authorList>
            <consortium name="Pathogen Informatics"/>
        </authorList>
    </citation>
    <scope>NUCLEOTIDE SEQUENCE [LARGE SCALE GENOMIC DNA]</scope>
</reference>
<organism evidence="1 2">
    <name type="scientific">Dibothriocephalus latus</name>
    <name type="common">Fish tapeworm</name>
    <name type="synonym">Diphyllobothrium latum</name>
    <dbReference type="NCBI Taxonomy" id="60516"/>
    <lineage>
        <taxon>Eukaryota</taxon>
        <taxon>Metazoa</taxon>
        <taxon>Spiralia</taxon>
        <taxon>Lophotrochozoa</taxon>
        <taxon>Platyhelminthes</taxon>
        <taxon>Cestoda</taxon>
        <taxon>Eucestoda</taxon>
        <taxon>Diphyllobothriidea</taxon>
        <taxon>Diphyllobothriidae</taxon>
        <taxon>Dibothriocephalus</taxon>
    </lineage>
</organism>
<dbReference type="Proteomes" id="UP000281553">
    <property type="component" value="Unassembled WGS sequence"/>
</dbReference>
<keyword evidence="2" id="KW-1185">Reference proteome</keyword>
<proteinExistence type="predicted"/>
<sequence length="97" mass="10369">MQIRNSSVAAEIAATLEIRTDVIPVRGERPNPCAIGLDVLARSGANALTPEISGSIFCRSGANALTPEIDVLPVVDRDIDRTYLYTDPMQGTPALVF</sequence>
<name>A0A3P7M187_DIBLA</name>
<evidence type="ECO:0000313" key="2">
    <source>
        <dbReference type="Proteomes" id="UP000281553"/>
    </source>
</evidence>
<protein>
    <submittedName>
        <fullName evidence="1">Uncharacterized protein</fullName>
    </submittedName>
</protein>
<dbReference type="EMBL" id="UYRU01073133">
    <property type="protein sequence ID" value="VDN23085.1"/>
    <property type="molecule type" value="Genomic_DNA"/>
</dbReference>
<gene>
    <name evidence="1" type="ORF">DILT_LOCUS14191</name>
</gene>